<dbReference type="KEGG" id="ncs:NCAS_0A03240"/>
<dbReference type="STRING" id="1064592.G0V5Z2"/>
<dbReference type="HOGENOM" id="CLU_016772_0_0_1"/>
<evidence type="ECO:0000313" key="8">
    <source>
        <dbReference type="EMBL" id="CCC66882.1"/>
    </source>
</evidence>
<dbReference type="InterPro" id="IPR001781">
    <property type="entry name" value="Znf_LIM"/>
</dbReference>
<name>G0V5Z2_NAUCA</name>
<dbReference type="PROSITE" id="PS50023">
    <property type="entry name" value="LIM_DOMAIN_2"/>
    <property type="match status" value="1"/>
</dbReference>
<dbReference type="SMART" id="SM00132">
    <property type="entry name" value="LIM"/>
    <property type="match status" value="2"/>
</dbReference>
<dbReference type="FunCoup" id="G0V5Z2">
    <property type="interactions" value="48"/>
</dbReference>
<feature type="compositionally biased region" description="Polar residues" evidence="6">
    <location>
        <begin position="48"/>
        <end position="67"/>
    </location>
</feature>
<feature type="region of interest" description="Disordered" evidence="6">
    <location>
        <begin position="356"/>
        <end position="457"/>
    </location>
</feature>
<reference evidence="8 9" key="1">
    <citation type="journal article" date="2011" name="Proc. Natl. Acad. Sci. U.S.A.">
        <title>Evolutionary erosion of yeast sex chromosomes by mating-type switching accidents.</title>
        <authorList>
            <person name="Gordon J.L."/>
            <person name="Armisen D."/>
            <person name="Proux-Wera E."/>
            <person name="Oheigeartaigh S.S."/>
            <person name="Byrne K.P."/>
            <person name="Wolfe K.H."/>
        </authorList>
    </citation>
    <scope>NUCLEOTIDE SEQUENCE [LARGE SCALE GENOMIC DNA]</scope>
    <source>
        <strain evidence="9">ATCC 76901 / BCRC 22586 / CBS 4309 / NBRC 1992 / NRRL Y-12630</strain>
    </source>
</reference>
<protein>
    <recommendedName>
        <fullName evidence="7">LIM zinc-binding domain-containing protein</fullName>
    </recommendedName>
</protein>
<evidence type="ECO:0000256" key="1">
    <source>
        <dbReference type="ARBA" id="ARBA00022723"/>
    </source>
</evidence>
<dbReference type="SUPFAM" id="SSF57716">
    <property type="entry name" value="Glucocorticoid receptor-like (DNA-binding domain)"/>
    <property type="match status" value="1"/>
</dbReference>
<dbReference type="OrthoDB" id="1112565at2759"/>
<proteinExistence type="predicted"/>
<dbReference type="GO" id="GO:0005634">
    <property type="term" value="C:nucleus"/>
    <property type="evidence" value="ECO:0007669"/>
    <property type="project" value="TreeGrafter"/>
</dbReference>
<dbReference type="Proteomes" id="UP000001640">
    <property type="component" value="Chromosome 1"/>
</dbReference>
<reference key="2">
    <citation type="submission" date="2011-08" db="EMBL/GenBank/DDBJ databases">
        <title>Genome sequence of Naumovozyma castellii.</title>
        <authorList>
            <person name="Gordon J.L."/>
            <person name="Armisen D."/>
            <person name="Proux-Wera E."/>
            <person name="OhEigeartaigh S.S."/>
            <person name="Byrne K.P."/>
            <person name="Wolfe K.H."/>
        </authorList>
    </citation>
    <scope>NUCLEOTIDE SEQUENCE</scope>
    <source>
        <strain>Type strain:CBS 4309</strain>
    </source>
</reference>
<gene>
    <name evidence="8" type="primary">NCAS0A03240</name>
    <name evidence="8" type="ordered locus">NCAS_0A03240</name>
</gene>
<dbReference type="EMBL" id="HE576752">
    <property type="protein sequence ID" value="CCC66882.1"/>
    <property type="molecule type" value="Genomic_DNA"/>
</dbReference>
<keyword evidence="2" id="KW-0677">Repeat</keyword>
<dbReference type="GO" id="GO:0030695">
    <property type="term" value="F:GTPase regulator activity"/>
    <property type="evidence" value="ECO:0007669"/>
    <property type="project" value="UniProtKB-ARBA"/>
</dbReference>
<dbReference type="Pfam" id="PF00412">
    <property type="entry name" value="LIM"/>
    <property type="match status" value="1"/>
</dbReference>
<dbReference type="RefSeq" id="XP_003673271.1">
    <property type="nucleotide sequence ID" value="XM_003673223.1"/>
</dbReference>
<feature type="compositionally biased region" description="Low complexity" evidence="6">
    <location>
        <begin position="377"/>
        <end position="388"/>
    </location>
</feature>
<evidence type="ECO:0000256" key="6">
    <source>
        <dbReference type="SAM" id="MobiDB-lite"/>
    </source>
</evidence>
<dbReference type="Gene3D" id="2.10.110.10">
    <property type="entry name" value="Cysteine Rich Protein"/>
    <property type="match status" value="2"/>
</dbReference>
<dbReference type="GO" id="GO:0003712">
    <property type="term" value="F:transcription coregulator activity"/>
    <property type="evidence" value="ECO:0007669"/>
    <property type="project" value="TreeGrafter"/>
</dbReference>
<feature type="domain" description="LIM zinc-binding" evidence="7">
    <location>
        <begin position="481"/>
        <end position="546"/>
    </location>
</feature>
<keyword evidence="3 5" id="KW-0862">Zinc</keyword>
<accession>G0V5Z2</accession>
<keyword evidence="4 5" id="KW-0440">LIM domain</keyword>
<keyword evidence="9" id="KW-1185">Reference proteome</keyword>
<keyword evidence="1 5" id="KW-0479">Metal-binding</keyword>
<sequence>MQNFDTIYGSPFPKLNPRVRYKTAIERAGFDTAKNKNNMAPNLPPGNAKQTVPNNNASGYYSTSNHRTPPVKSPLAHNSSPYTRPYMQNTGTNVNSSSTPVLSQMNGSNLSLNQNNNTRKNHSSLPKNNIEMNTQNNNNTIAETDMNPIEKSFMMLTQNDKSSTFDFDMSESAHHSATTGTRTSSPYSNEQHEDEVDDTESLNLEPNASLKIDLQRDEKPLFSPVPISDESFPREPSEPKQYHNSLIYEEKTNSLYISPEKNEFQANQWQQLQREIPSNRSSWKNDGTILSAATTTNTNLHVEQLIAQLDDVSYSRNEEIEDTLQQNQNHLGTGPAQHFKKSSAYLSGYPLMSRNYINNNTNQDEPSLPTMQHLSIDESPTSSSDPSTNGGTPMFYKFNTTDTRLPIPSSPLQSHSFPPTIERSLLAERDTSQTPTPVPPKINTFPPEESPSKGLTVGNDEIRIEPMEQTLKEKKYPPGEGPCRNCGLEIHGKKIFSKNDNELSGQWHRECFRCVKCDIKFNKSIPCYILDDTPYCQQHFHEENNSICKICKKFIEGKCLENDKLERFHVHCLNCAICHEQIYDDYYIFNGELPLCLNHDIDKLLKEGLTGNNLVIEPDTKNDKIAKRRTRLIDFTD</sequence>
<feature type="region of interest" description="Disordered" evidence="6">
    <location>
        <begin position="169"/>
        <end position="206"/>
    </location>
</feature>
<dbReference type="CDD" id="cd08368">
    <property type="entry name" value="LIM"/>
    <property type="match status" value="1"/>
</dbReference>
<dbReference type="PROSITE" id="PS00478">
    <property type="entry name" value="LIM_DOMAIN_1"/>
    <property type="match status" value="2"/>
</dbReference>
<feature type="compositionally biased region" description="Polar residues" evidence="6">
    <location>
        <begin position="175"/>
        <end position="189"/>
    </location>
</feature>
<dbReference type="CDD" id="cd09397">
    <property type="entry name" value="LIM1_UF1"/>
    <property type="match status" value="1"/>
</dbReference>
<dbReference type="eggNOG" id="KOG1703">
    <property type="taxonomic scope" value="Eukaryota"/>
</dbReference>
<dbReference type="FunFam" id="2.10.110.10:FF:000128">
    <property type="entry name" value="Pxl1p"/>
    <property type="match status" value="1"/>
</dbReference>
<dbReference type="GO" id="GO:0046872">
    <property type="term" value="F:metal ion binding"/>
    <property type="evidence" value="ECO:0007669"/>
    <property type="project" value="UniProtKB-KW"/>
</dbReference>
<feature type="region of interest" description="Disordered" evidence="6">
    <location>
        <begin position="34"/>
        <end position="75"/>
    </location>
</feature>
<evidence type="ECO:0000256" key="3">
    <source>
        <dbReference type="ARBA" id="ARBA00022833"/>
    </source>
</evidence>
<evidence type="ECO:0000256" key="2">
    <source>
        <dbReference type="ARBA" id="ARBA00022737"/>
    </source>
</evidence>
<dbReference type="AlphaFoldDB" id="G0V5Z2"/>
<dbReference type="GeneID" id="96900369"/>
<evidence type="ECO:0000256" key="5">
    <source>
        <dbReference type="PROSITE-ProRule" id="PRU00125"/>
    </source>
</evidence>
<evidence type="ECO:0000256" key="4">
    <source>
        <dbReference type="ARBA" id="ARBA00023038"/>
    </source>
</evidence>
<dbReference type="OMA" id="IYGSPFP"/>
<dbReference type="InParanoid" id="G0V5Z2"/>
<evidence type="ECO:0000259" key="7">
    <source>
        <dbReference type="PROSITE" id="PS50023"/>
    </source>
</evidence>
<dbReference type="PANTHER" id="PTHR24205:SF16">
    <property type="entry name" value="GH01042P-RELATED"/>
    <property type="match status" value="1"/>
</dbReference>
<feature type="compositionally biased region" description="Polar residues" evidence="6">
    <location>
        <begin position="356"/>
        <end position="373"/>
    </location>
</feature>
<organism evidence="8 9">
    <name type="scientific">Naumovozyma castellii</name>
    <name type="common">Yeast</name>
    <name type="synonym">Saccharomyces castellii</name>
    <dbReference type="NCBI Taxonomy" id="27288"/>
    <lineage>
        <taxon>Eukaryota</taxon>
        <taxon>Fungi</taxon>
        <taxon>Dikarya</taxon>
        <taxon>Ascomycota</taxon>
        <taxon>Saccharomycotina</taxon>
        <taxon>Saccharomycetes</taxon>
        <taxon>Saccharomycetales</taxon>
        <taxon>Saccharomycetaceae</taxon>
        <taxon>Naumovozyma</taxon>
    </lineage>
</organism>
<evidence type="ECO:0000313" key="9">
    <source>
        <dbReference type="Proteomes" id="UP000001640"/>
    </source>
</evidence>
<dbReference type="PANTHER" id="PTHR24205">
    <property type="entry name" value="FOUR AND A HALF LIM DOMAINS PROTEIN"/>
    <property type="match status" value="1"/>
</dbReference>